<reference evidence="2" key="1">
    <citation type="journal article" date="2019" name="Nat. Commun.">
        <title>The genome of broomcorn millet.</title>
        <authorList>
            <person name="Zou C."/>
            <person name="Miki D."/>
            <person name="Li D."/>
            <person name="Tang Q."/>
            <person name="Xiao L."/>
            <person name="Rajput S."/>
            <person name="Deng P."/>
            <person name="Jia W."/>
            <person name="Huang R."/>
            <person name="Zhang M."/>
            <person name="Sun Y."/>
            <person name="Hu J."/>
            <person name="Fu X."/>
            <person name="Schnable P.S."/>
            <person name="Li F."/>
            <person name="Zhang H."/>
            <person name="Feng B."/>
            <person name="Zhu X."/>
            <person name="Liu R."/>
            <person name="Schnable J.C."/>
            <person name="Zhu J.-K."/>
            <person name="Zhang H."/>
        </authorList>
    </citation>
    <scope>NUCLEOTIDE SEQUENCE [LARGE SCALE GENOMIC DNA]</scope>
</reference>
<accession>A0A3L6PXS6</accession>
<dbReference type="EMBL" id="PQIB02000015">
    <property type="protein sequence ID" value="RLM65903.1"/>
    <property type="molecule type" value="Genomic_DNA"/>
</dbReference>
<evidence type="ECO:0000313" key="2">
    <source>
        <dbReference type="Proteomes" id="UP000275267"/>
    </source>
</evidence>
<evidence type="ECO:0000313" key="1">
    <source>
        <dbReference type="EMBL" id="RLM65903.1"/>
    </source>
</evidence>
<dbReference type="OrthoDB" id="9985979at2759"/>
<name>A0A3L6PXS6_PANMI</name>
<dbReference type="PANTHER" id="PTHR31210:SF72">
    <property type="entry name" value="OS02G0297600 PROTEIN"/>
    <property type="match status" value="1"/>
</dbReference>
<dbReference type="PANTHER" id="PTHR31210">
    <property type="entry name" value="OS06G0731900 PROTEIN"/>
    <property type="match status" value="1"/>
</dbReference>
<keyword evidence="2" id="KW-1185">Reference proteome</keyword>
<dbReference type="AlphaFoldDB" id="A0A3L6PXS6"/>
<dbReference type="Proteomes" id="UP000275267">
    <property type="component" value="Unassembled WGS sequence"/>
</dbReference>
<protein>
    <submittedName>
        <fullName evidence="1">Uncharacterized protein</fullName>
    </submittedName>
</protein>
<gene>
    <name evidence="1" type="ORF">C2845_PM16G03880</name>
</gene>
<dbReference type="STRING" id="4540.A0A3L6PXS6"/>
<proteinExistence type="predicted"/>
<organism evidence="1 2">
    <name type="scientific">Panicum miliaceum</name>
    <name type="common">Proso millet</name>
    <name type="synonym">Broomcorn millet</name>
    <dbReference type="NCBI Taxonomy" id="4540"/>
    <lineage>
        <taxon>Eukaryota</taxon>
        <taxon>Viridiplantae</taxon>
        <taxon>Streptophyta</taxon>
        <taxon>Embryophyta</taxon>
        <taxon>Tracheophyta</taxon>
        <taxon>Spermatophyta</taxon>
        <taxon>Magnoliopsida</taxon>
        <taxon>Liliopsida</taxon>
        <taxon>Poales</taxon>
        <taxon>Poaceae</taxon>
        <taxon>PACMAD clade</taxon>
        <taxon>Panicoideae</taxon>
        <taxon>Panicodae</taxon>
        <taxon>Paniceae</taxon>
        <taxon>Panicinae</taxon>
        <taxon>Panicum</taxon>
        <taxon>Panicum sect. Panicum</taxon>
    </lineage>
</organism>
<sequence length="270" mass="31290">MWNNALTSANSLKDSSDSKYDEIPKDLTSQPRYLVTFTVGIAQKANIDAAVKKFSDNFTIMLFHYDGRTTEWNEFEWSRRAIHVSAGKQTKCYEYIFIWDEDLGVEHFNAEAYIELVRKHGLEISQPGLESEKEPAWRMTKRQSDQEVHKFVEIMATLFSRNAWHCVWYMVQPAHEKIGVVDAQWVVHQAIPSLGNQGEAVNRRAPWKGVNARCNLEWRMFRTRLADAEKAYYLEKGITPPQFDKVKVAASPHEHARGLTYRQSSENLHP</sequence>
<comment type="caution">
    <text evidence="1">The sequence shown here is derived from an EMBL/GenBank/DDBJ whole genome shotgun (WGS) entry which is preliminary data.</text>
</comment>
<dbReference type="InterPro" id="IPR007877">
    <property type="entry name" value="DUF707"/>
</dbReference>
<dbReference type="Pfam" id="PF05212">
    <property type="entry name" value="DUF707"/>
    <property type="match status" value="2"/>
</dbReference>